<evidence type="ECO:0000313" key="1">
    <source>
        <dbReference type="EMBL" id="VYT34633.1"/>
    </source>
</evidence>
<proteinExistence type="predicted"/>
<sequence>MMFLSDEDKDSKDNLFIYMRNTKILRKLKMYGNHYKGTFEVYINKKLEEELTQELCLNHTGNAFDFLRFLQQLNDSIPLEITSETKTETLRNNKNIIRSLGVIDEAEKTILIGDKHLSVGNPRDKTLRKLYLYTDADPKDIDVLITLLKKFNRTVAWTTEDNNSKAADIHKLISKLS</sequence>
<organism evidence="1">
    <name type="scientific">[Clostridium] nexile</name>
    <dbReference type="NCBI Taxonomy" id="29361"/>
    <lineage>
        <taxon>Bacteria</taxon>
        <taxon>Bacillati</taxon>
        <taxon>Bacillota</taxon>
        <taxon>Clostridia</taxon>
        <taxon>Lachnospirales</taxon>
        <taxon>Lachnospiraceae</taxon>
        <taxon>Tyzzerella</taxon>
    </lineage>
</organism>
<reference evidence="1" key="1">
    <citation type="submission" date="2019-11" db="EMBL/GenBank/DDBJ databases">
        <authorList>
            <person name="Feng L."/>
        </authorList>
    </citation>
    <scope>NUCLEOTIDE SEQUENCE</scope>
    <source>
        <strain evidence="1">CnexileLFYP112</strain>
    </source>
</reference>
<name>A0A6N2VY42_9FIRM</name>
<dbReference type="EMBL" id="CACRTG010000041">
    <property type="protein sequence ID" value="VYT34633.1"/>
    <property type="molecule type" value="Genomic_DNA"/>
</dbReference>
<protein>
    <submittedName>
        <fullName evidence="1">Uncharacterized protein</fullName>
    </submittedName>
</protein>
<accession>A0A6N2VY42</accession>
<dbReference type="AlphaFoldDB" id="A0A6N2VY42"/>
<gene>
    <name evidence="1" type="ORF">CNLFYP112_02972</name>
</gene>